<feature type="compositionally biased region" description="Low complexity" evidence="1">
    <location>
        <begin position="17"/>
        <end position="28"/>
    </location>
</feature>
<accession>A0A2K8PNU0</accession>
<reference evidence="2 3" key="1">
    <citation type="submission" date="2017-11" db="EMBL/GenBank/DDBJ databases">
        <title>Complete genome sequence of Streptomyces lavendulae subsp. lavendulae CCM 3239 (formerly 'Streptomyces aureofaciens CCM 3239'), the producer of the angucycline-type antibiotic auricin.</title>
        <authorList>
            <person name="Busche T."/>
            <person name="Novakova R."/>
            <person name="Al'Dilaimi A."/>
            <person name="Homerova D."/>
            <person name="Feckova L."/>
            <person name="Rezuchova B."/>
            <person name="Mingyar E."/>
            <person name="Csolleiova D."/>
            <person name="Bekeova C."/>
            <person name="Winkler A."/>
            <person name="Sevcikova B."/>
            <person name="Kalinowski J."/>
            <person name="Kormanec J."/>
            <person name="Ruckert C."/>
        </authorList>
    </citation>
    <scope>NUCLEOTIDE SEQUENCE [LARGE SCALE GENOMIC DNA]</scope>
    <source>
        <strain evidence="2 3">CCM 3239</strain>
    </source>
</reference>
<evidence type="ECO:0000313" key="2">
    <source>
        <dbReference type="EMBL" id="ATZ28426.1"/>
    </source>
</evidence>
<sequence>MGIRDHQTSRPPGGGPAYPAAAPAGTEPALRRPVADPGEAPQEASREAAVPGRWRYTRHLDRLAAVAAVTGGPRAGGPREAEAVAAVLRDPDPVMAESAVVTHLDRRAPRLLPGTEFPDWARALHPVLDGHAFPARRLREWSLLKAIEAGTDWNPAELATASDWCQNTAARSLASREALTLLAASARTRRVRNTAAQRLRRSAA</sequence>
<evidence type="ECO:0000313" key="3">
    <source>
        <dbReference type="Proteomes" id="UP000231791"/>
    </source>
</evidence>
<proteinExistence type="predicted"/>
<organism evidence="2 3">
    <name type="scientific">Streptomyces lavendulae subsp. lavendulae</name>
    <dbReference type="NCBI Taxonomy" id="58340"/>
    <lineage>
        <taxon>Bacteria</taxon>
        <taxon>Bacillati</taxon>
        <taxon>Actinomycetota</taxon>
        <taxon>Actinomycetes</taxon>
        <taxon>Kitasatosporales</taxon>
        <taxon>Streptomycetaceae</taxon>
        <taxon>Streptomyces</taxon>
    </lineage>
</organism>
<dbReference type="GeneID" id="49387634"/>
<name>A0A2K8PNU0_STRLA</name>
<dbReference type="AlphaFoldDB" id="A0A2K8PNU0"/>
<dbReference type="RefSeq" id="WP_051841032.1">
    <property type="nucleotide sequence ID" value="NZ_CP024985.1"/>
</dbReference>
<protein>
    <submittedName>
        <fullName evidence="2">Uncharacterized protein</fullName>
    </submittedName>
</protein>
<dbReference type="Proteomes" id="UP000231791">
    <property type="component" value="Chromosome"/>
</dbReference>
<dbReference type="KEGG" id="slx:SLAV_33270"/>
<feature type="region of interest" description="Disordered" evidence="1">
    <location>
        <begin position="1"/>
        <end position="50"/>
    </location>
</feature>
<dbReference type="EMBL" id="CP024985">
    <property type="protein sequence ID" value="ATZ28426.1"/>
    <property type="molecule type" value="Genomic_DNA"/>
</dbReference>
<gene>
    <name evidence="2" type="ORF">SLAV_33270</name>
</gene>
<evidence type="ECO:0000256" key="1">
    <source>
        <dbReference type="SAM" id="MobiDB-lite"/>
    </source>
</evidence>
<keyword evidence="3" id="KW-1185">Reference proteome</keyword>